<evidence type="ECO:0000313" key="2">
    <source>
        <dbReference type="EMBL" id="KAK7868369.1"/>
    </source>
</evidence>
<comment type="similarity">
    <text evidence="1">Belongs to the CutA family.</text>
</comment>
<dbReference type="PANTHER" id="PTHR23419:SF8">
    <property type="entry name" value="FI09726P"/>
    <property type="match status" value="1"/>
</dbReference>
<dbReference type="InterPro" id="IPR015867">
    <property type="entry name" value="N-reg_PII/ATP_PRibTrfase_C"/>
</dbReference>
<accession>A0AAN9VNI1</accession>
<dbReference type="Pfam" id="PF03091">
    <property type="entry name" value="CutA1"/>
    <property type="match status" value="1"/>
</dbReference>
<organism evidence="2 3">
    <name type="scientific">Gryllus longicercus</name>
    <dbReference type="NCBI Taxonomy" id="2509291"/>
    <lineage>
        <taxon>Eukaryota</taxon>
        <taxon>Metazoa</taxon>
        <taxon>Ecdysozoa</taxon>
        <taxon>Arthropoda</taxon>
        <taxon>Hexapoda</taxon>
        <taxon>Insecta</taxon>
        <taxon>Pterygota</taxon>
        <taxon>Neoptera</taxon>
        <taxon>Polyneoptera</taxon>
        <taxon>Orthoptera</taxon>
        <taxon>Ensifera</taxon>
        <taxon>Gryllidea</taxon>
        <taxon>Grylloidea</taxon>
        <taxon>Gryllidae</taxon>
        <taxon>Gryllinae</taxon>
        <taxon>Gryllus</taxon>
    </lineage>
</organism>
<evidence type="ECO:0000256" key="1">
    <source>
        <dbReference type="ARBA" id="ARBA00010169"/>
    </source>
</evidence>
<reference evidence="2 3" key="1">
    <citation type="submission" date="2024-03" db="EMBL/GenBank/DDBJ databases">
        <title>The genome assembly and annotation of the cricket Gryllus longicercus Weissman &amp; Gray.</title>
        <authorList>
            <person name="Szrajer S."/>
            <person name="Gray D."/>
            <person name="Ylla G."/>
        </authorList>
    </citation>
    <scope>NUCLEOTIDE SEQUENCE [LARGE SCALE GENOMIC DNA]</scope>
    <source>
        <strain evidence="2">DAG 2021-001</strain>
        <tissue evidence="2">Whole body minus gut</tissue>
    </source>
</reference>
<dbReference type="InterPro" id="IPR011322">
    <property type="entry name" value="N-reg_PII-like_a/b"/>
</dbReference>
<comment type="caution">
    <text evidence="2">The sequence shown here is derived from an EMBL/GenBank/DDBJ whole genome shotgun (WGS) entry which is preliminary data.</text>
</comment>
<dbReference type="AlphaFoldDB" id="A0AAN9VNI1"/>
<dbReference type="GO" id="GO:0005507">
    <property type="term" value="F:copper ion binding"/>
    <property type="evidence" value="ECO:0007669"/>
    <property type="project" value="TreeGrafter"/>
</dbReference>
<proteinExistence type="inferred from homology"/>
<dbReference type="Gene3D" id="3.30.70.120">
    <property type="match status" value="1"/>
</dbReference>
<dbReference type="PANTHER" id="PTHR23419">
    <property type="entry name" value="DIVALENT CATION TOLERANCE CUTA-RELATED"/>
    <property type="match status" value="1"/>
</dbReference>
<keyword evidence="3" id="KW-1185">Reference proteome</keyword>
<name>A0AAN9VNI1_9ORTH</name>
<protein>
    <submittedName>
        <fullName evidence="2">Uncharacterized protein</fullName>
    </submittedName>
</protein>
<dbReference type="InterPro" id="IPR004323">
    <property type="entry name" value="Ion_tolerance_CutA"/>
</dbReference>
<dbReference type="EMBL" id="JAZDUA010000096">
    <property type="protein sequence ID" value="KAK7868369.1"/>
    <property type="molecule type" value="Genomic_DNA"/>
</dbReference>
<dbReference type="GO" id="GO:0010038">
    <property type="term" value="P:response to metal ion"/>
    <property type="evidence" value="ECO:0007669"/>
    <property type="project" value="InterPro"/>
</dbReference>
<dbReference type="Proteomes" id="UP001378592">
    <property type="component" value="Unassembled WGS sequence"/>
</dbReference>
<dbReference type="SUPFAM" id="SSF54913">
    <property type="entry name" value="GlnB-like"/>
    <property type="match status" value="1"/>
</dbReference>
<sequence>MNLLSNMSFGLFLRCSVRLRQQIQCRLLYSMVCITVPENELATRLAHEMVTKNMIACANIIPKVTSVYLWKGTVCEDKEVFMFLKTRTTRVKEVVEFVQQNHPYEVCEVISLPITGGSSKYLNWVGEVVPPK</sequence>
<gene>
    <name evidence="2" type="ORF">R5R35_013656</name>
</gene>
<evidence type="ECO:0000313" key="3">
    <source>
        <dbReference type="Proteomes" id="UP001378592"/>
    </source>
</evidence>